<dbReference type="EMBL" id="JAGEUA010000003">
    <property type="protein sequence ID" value="KAL0993016.1"/>
    <property type="molecule type" value="Genomic_DNA"/>
</dbReference>
<organism evidence="2 3">
    <name type="scientific">Umbra pygmaea</name>
    <name type="common">Eastern mudminnow</name>
    <dbReference type="NCBI Taxonomy" id="75934"/>
    <lineage>
        <taxon>Eukaryota</taxon>
        <taxon>Metazoa</taxon>
        <taxon>Chordata</taxon>
        <taxon>Craniata</taxon>
        <taxon>Vertebrata</taxon>
        <taxon>Euteleostomi</taxon>
        <taxon>Actinopterygii</taxon>
        <taxon>Neopterygii</taxon>
        <taxon>Teleostei</taxon>
        <taxon>Protacanthopterygii</taxon>
        <taxon>Esociformes</taxon>
        <taxon>Umbridae</taxon>
        <taxon>Umbra</taxon>
    </lineage>
</organism>
<dbReference type="AlphaFoldDB" id="A0ABD0X183"/>
<sequence length="413" mass="45108">MDEAEKYQQRLQSIGDTQHKQQEVEKARREMEEDWRMQAHLKRKTSRDQWLSENPQSALGPGAEDFTELPNEKDMVEVKTSMNCTIINTQNYSQADIIVDGIQDIIRAAADQSQGPMATTVSRENSPEGRTVLGRVAVQVERDVKTGATRVRSVMPVSAAPGPLGDNVFSDSRKSVRKIGAAQGQPSAEELGQILCVIDRVGMQVLLDDAPVTPDQEAEGAASSLLTNEDVSDTVAVKKAGGGIEQAGDLEDRAPQKALGDTGDNETEEVGPGPLADLGCTKEEVEILRHPEDDNLDEEMHGDLHEGTVTLTFLGYTETGSQSGEPVQHGEVERVIISEVGEDRVVLQSCHVRSESGTFLDLTEQDRGRLVNEVHGGDLGLNQEEVKDDSPKQTTRFRGTRSSKHQTRCCSIL</sequence>
<comment type="caution">
    <text evidence="2">The sequence shown here is derived from an EMBL/GenBank/DDBJ whole genome shotgun (WGS) entry which is preliminary data.</text>
</comment>
<accession>A0ABD0X183</accession>
<feature type="compositionally biased region" description="Polar residues" evidence="1">
    <location>
        <begin position="48"/>
        <end position="57"/>
    </location>
</feature>
<feature type="region of interest" description="Disordered" evidence="1">
    <location>
        <begin position="242"/>
        <end position="279"/>
    </location>
</feature>
<dbReference type="Proteomes" id="UP001557470">
    <property type="component" value="Unassembled WGS sequence"/>
</dbReference>
<evidence type="ECO:0000313" key="2">
    <source>
        <dbReference type="EMBL" id="KAL0993016.1"/>
    </source>
</evidence>
<gene>
    <name evidence="2" type="ORF">UPYG_G00102220</name>
</gene>
<name>A0ABD0X183_UMBPY</name>
<reference evidence="2 3" key="1">
    <citation type="submission" date="2024-06" db="EMBL/GenBank/DDBJ databases">
        <authorList>
            <person name="Pan Q."/>
            <person name="Wen M."/>
            <person name="Jouanno E."/>
            <person name="Zahm M."/>
            <person name="Klopp C."/>
            <person name="Cabau C."/>
            <person name="Louis A."/>
            <person name="Berthelot C."/>
            <person name="Parey E."/>
            <person name="Roest Crollius H."/>
            <person name="Montfort J."/>
            <person name="Robinson-Rechavi M."/>
            <person name="Bouchez O."/>
            <person name="Lampietro C."/>
            <person name="Lopez Roques C."/>
            <person name="Donnadieu C."/>
            <person name="Postlethwait J."/>
            <person name="Bobe J."/>
            <person name="Verreycken H."/>
            <person name="Guiguen Y."/>
        </authorList>
    </citation>
    <scope>NUCLEOTIDE SEQUENCE [LARGE SCALE GENOMIC DNA]</scope>
    <source>
        <strain evidence="2">Up_M1</strain>
        <tissue evidence="2">Testis</tissue>
    </source>
</reference>
<keyword evidence="3" id="KW-1185">Reference proteome</keyword>
<evidence type="ECO:0000313" key="3">
    <source>
        <dbReference type="Proteomes" id="UP001557470"/>
    </source>
</evidence>
<evidence type="ECO:0000256" key="1">
    <source>
        <dbReference type="SAM" id="MobiDB-lite"/>
    </source>
</evidence>
<feature type="region of interest" description="Disordered" evidence="1">
    <location>
        <begin position="1"/>
        <end position="67"/>
    </location>
</feature>
<feature type="compositionally biased region" description="Basic and acidic residues" evidence="1">
    <location>
        <begin position="17"/>
        <end position="37"/>
    </location>
</feature>
<proteinExistence type="predicted"/>
<protein>
    <submittedName>
        <fullName evidence="2">Uncharacterized protein</fullName>
    </submittedName>
</protein>